<evidence type="ECO:0000256" key="3">
    <source>
        <dbReference type="ARBA" id="ARBA00022475"/>
    </source>
</evidence>
<name>A0A5P2AXD5_STRVZ</name>
<feature type="compositionally biased region" description="Low complexity" evidence="8">
    <location>
        <begin position="1"/>
        <end position="23"/>
    </location>
</feature>
<feature type="transmembrane region" description="Helical" evidence="9">
    <location>
        <begin position="350"/>
        <end position="370"/>
    </location>
</feature>
<dbReference type="Gene3D" id="1.20.1720.10">
    <property type="entry name" value="Multidrug resistance protein D"/>
    <property type="match status" value="1"/>
</dbReference>
<dbReference type="Gene3D" id="1.20.1250.20">
    <property type="entry name" value="MFS general substrate transporter like domains"/>
    <property type="match status" value="1"/>
</dbReference>
<keyword evidence="5 9" id="KW-1133">Transmembrane helix</keyword>
<protein>
    <submittedName>
        <fullName evidence="11">MFS transporter</fullName>
    </submittedName>
</protein>
<dbReference type="RefSeq" id="WP_150270444.1">
    <property type="nucleotide sequence ID" value="NZ_CP029194.1"/>
</dbReference>
<feature type="transmembrane region" description="Helical" evidence="9">
    <location>
        <begin position="96"/>
        <end position="114"/>
    </location>
</feature>
<dbReference type="PROSITE" id="PS50850">
    <property type="entry name" value="MFS"/>
    <property type="match status" value="1"/>
</dbReference>
<evidence type="ECO:0000313" key="12">
    <source>
        <dbReference type="Proteomes" id="UP000324106"/>
    </source>
</evidence>
<gene>
    <name evidence="11" type="ORF">DEJ46_27060</name>
</gene>
<evidence type="ECO:0000256" key="9">
    <source>
        <dbReference type="SAM" id="Phobius"/>
    </source>
</evidence>
<dbReference type="PANTHER" id="PTHR42718">
    <property type="entry name" value="MAJOR FACILITATOR SUPERFAMILY MULTIDRUG TRANSPORTER MFSC"/>
    <property type="match status" value="1"/>
</dbReference>
<dbReference type="GO" id="GO:0005886">
    <property type="term" value="C:plasma membrane"/>
    <property type="evidence" value="ECO:0007669"/>
    <property type="project" value="UniProtKB-SubCell"/>
</dbReference>
<dbReference type="AlphaFoldDB" id="A0A5P2AXD5"/>
<feature type="transmembrane region" description="Helical" evidence="9">
    <location>
        <begin position="218"/>
        <end position="237"/>
    </location>
</feature>
<feature type="transmembrane region" description="Helical" evidence="9">
    <location>
        <begin position="413"/>
        <end position="434"/>
    </location>
</feature>
<accession>A0A5P2AXD5</accession>
<feature type="transmembrane region" description="Helical" evidence="9">
    <location>
        <begin position="126"/>
        <end position="146"/>
    </location>
</feature>
<evidence type="ECO:0000259" key="10">
    <source>
        <dbReference type="PROSITE" id="PS50850"/>
    </source>
</evidence>
<evidence type="ECO:0000256" key="8">
    <source>
        <dbReference type="SAM" id="MobiDB-lite"/>
    </source>
</evidence>
<feature type="domain" description="Major facilitator superfamily (MFS) profile" evidence="10">
    <location>
        <begin position="30"/>
        <end position="461"/>
    </location>
</feature>
<dbReference type="EMBL" id="CP029194">
    <property type="protein sequence ID" value="QES22320.1"/>
    <property type="molecule type" value="Genomic_DNA"/>
</dbReference>
<dbReference type="GO" id="GO:0022857">
    <property type="term" value="F:transmembrane transporter activity"/>
    <property type="evidence" value="ECO:0007669"/>
    <property type="project" value="InterPro"/>
</dbReference>
<reference evidence="11 12" key="1">
    <citation type="submission" date="2018-05" db="EMBL/GenBank/DDBJ databases">
        <title>Streptomyces venezuelae.</title>
        <authorList>
            <person name="Kim W."/>
            <person name="Lee N."/>
            <person name="Cho B.-K."/>
        </authorList>
    </citation>
    <scope>NUCLEOTIDE SEQUENCE [LARGE SCALE GENOMIC DNA]</scope>
    <source>
        <strain evidence="11 12">ATCC 15068</strain>
    </source>
</reference>
<dbReference type="OrthoDB" id="7375466at2"/>
<keyword evidence="2" id="KW-0813">Transport</keyword>
<evidence type="ECO:0000256" key="2">
    <source>
        <dbReference type="ARBA" id="ARBA00022448"/>
    </source>
</evidence>
<dbReference type="InterPro" id="IPR020846">
    <property type="entry name" value="MFS_dom"/>
</dbReference>
<keyword evidence="4 9" id="KW-0812">Transmembrane</keyword>
<keyword evidence="7" id="KW-0046">Antibiotic resistance</keyword>
<evidence type="ECO:0000256" key="1">
    <source>
        <dbReference type="ARBA" id="ARBA00004651"/>
    </source>
</evidence>
<feature type="transmembrane region" description="Helical" evidence="9">
    <location>
        <begin position="187"/>
        <end position="206"/>
    </location>
</feature>
<dbReference type="GO" id="GO:0046677">
    <property type="term" value="P:response to antibiotic"/>
    <property type="evidence" value="ECO:0007669"/>
    <property type="project" value="UniProtKB-KW"/>
</dbReference>
<evidence type="ECO:0000313" key="11">
    <source>
        <dbReference type="EMBL" id="QES22320.1"/>
    </source>
</evidence>
<organism evidence="11 12">
    <name type="scientific">Streptomyces venezuelae</name>
    <dbReference type="NCBI Taxonomy" id="54571"/>
    <lineage>
        <taxon>Bacteria</taxon>
        <taxon>Bacillati</taxon>
        <taxon>Actinomycetota</taxon>
        <taxon>Actinomycetes</taxon>
        <taxon>Kitasatosporales</taxon>
        <taxon>Streptomycetaceae</taxon>
        <taxon>Streptomyces</taxon>
    </lineage>
</organism>
<keyword evidence="3" id="KW-1003">Cell membrane</keyword>
<feature type="transmembrane region" description="Helical" evidence="9">
    <location>
        <begin position="158"/>
        <end position="181"/>
    </location>
</feature>
<feature type="region of interest" description="Disordered" evidence="8">
    <location>
        <begin position="1"/>
        <end position="25"/>
    </location>
</feature>
<dbReference type="InterPro" id="IPR011701">
    <property type="entry name" value="MFS"/>
</dbReference>
<evidence type="ECO:0000256" key="7">
    <source>
        <dbReference type="ARBA" id="ARBA00023251"/>
    </source>
</evidence>
<evidence type="ECO:0000256" key="4">
    <source>
        <dbReference type="ARBA" id="ARBA00022692"/>
    </source>
</evidence>
<feature type="transmembrane region" description="Helical" evidence="9">
    <location>
        <begin position="31"/>
        <end position="52"/>
    </location>
</feature>
<evidence type="ECO:0000256" key="5">
    <source>
        <dbReference type="ARBA" id="ARBA00022989"/>
    </source>
</evidence>
<feature type="transmembrane region" description="Helical" evidence="9">
    <location>
        <begin position="285"/>
        <end position="309"/>
    </location>
</feature>
<dbReference type="Proteomes" id="UP000324106">
    <property type="component" value="Chromosome"/>
</dbReference>
<dbReference type="InterPro" id="IPR036259">
    <property type="entry name" value="MFS_trans_sf"/>
</dbReference>
<feature type="transmembrane region" description="Helical" evidence="9">
    <location>
        <begin position="315"/>
        <end position="338"/>
    </location>
</feature>
<feature type="transmembrane region" description="Helical" evidence="9">
    <location>
        <begin position="376"/>
        <end position="401"/>
    </location>
</feature>
<dbReference type="PANTHER" id="PTHR42718:SF46">
    <property type="entry name" value="BLR6921 PROTEIN"/>
    <property type="match status" value="1"/>
</dbReference>
<evidence type="ECO:0000256" key="6">
    <source>
        <dbReference type="ARBA" id="ARBA00023136"/>
    </source>
</evidence>
<feature type="transmembrane region" description="Helical" evidence="9">
    <location>
        <begin position="64"/>
        <end position="84"/>
    </location>
</feature>
<dbReference type="SUPFAM" id="SSF103473">
    <property type="entry name" value="MFS general substrate transporter"/>
    <property type="match status" value="1"/>
</dbReference>
<sequence length="461" mass="45493">MHATRTAGTAGAPAGEPEGATGRSPRTRGGFLLLGGVQMTLIFTLAALAVPLPRIGAEFRLDRADLILLSAAYGLTFAGLLLLGGRLADRFGGRRILTAGLLVFGAASAVAPLAPGYEALLAARFGQGVGAALVAPAAMAVLRALFPAPATYGRAMATWGGLSVLGATAGNLLSGVIAAASSWRGTFAVPVAVALAALLLAPRLLPATPPGTGRALDLPGALLATAGITLASFGLVLTDAHPWGSAPVLVPLLTGLALLAAFAAVERRTADPLLPPDFLRDGRRLLGLAAIGLTAAGTATVFVLLSLALQEGRGWSALLTSAAFVPFAVALLGSGRLASPLIGRYGPGRVTGAGLATAAAGLGLLAATGFDSSVPYAYGLLPGLLLLPAGGALSFAGAAVLATDGVPAHRAGLAGGVLNTAMELGPTVLFAALLTLGGDAVSLAAAAVLFTTLALTTIRTK</sequence>
<feature type="transmembrane region" description="Helical" evidence="9">
    <location>
        <begin position="440"/>
        <end position="458"/>
    </location>
</feature>
<proteinExistence type="predicted"/>
<comment type="subcellular location">
    <subcellularLocation>
        <location evidence="1">Cell membrane</location>
        <topology evidence="1">Multi-pass membrane protein</topology>
    </subcellularLocation>
</comment>
<dbReference type="Pfam" id="PF07690">
    <property type="entry name" value="MFS_1"/>
    <property type="match status" value="1"/>
</dbReference>
<keyword evidence="6 9" id="KW-0472">Membrane</keyword>
<feature type="transmembrane region" description="Helical" evidence="9">
    <location>
        <begin position="243"/>
        <end position="265"/>
    </location>
</feature>